<dbReference type="NCBIfam" id="NF000282">
    <property type="entry name" value="RND_permease_1"/>
    <property type="match status" value="1"/>
</dbReference>
<accession>A0A0W8G5T0</accession>
<reference evidence="11" key="1">
    <citation type="journal article" date="2015" name="Proc. Natl. Acad. Sci. U.S.A.">
        <title>Networks of energetic and metabolic interactions define dynamics in microbial communities.</title>
        <authorList>
            <person name="Embree M."/>
            <person name="Liu J.K."/>
            <person name="Al-Bassam M.M."/>
            <person name="Zengler K."/>
        </authorList>
    </citation>
    <scope>NUCLEOTIDE SEQUENCE</scope>
</reference>
<feature type="transmembrane region" description="Helical" evidence="9">
    <location>
        <begin position="979"/>
        <end position="998"/>
    </location>
</feature>
<evidence type="ECO:0000256" key="2">
    <source>
        <dbReference type="ARBA" id="ARBA00010942"/>
    </source>
</evidence>
<dbReference type="SUPFAM" id="SSF82693">
    <property type="entry name" value="Multidrug efflux transporter AcrB pore domain, PN1, PN2, PC1 and PC2 subdomains"/>
    <property type="match status" value="4"/>
</dbReference>
<dbReference type="Gene3D" id="3.30.70.1440">
    <property type="entry name" value="Multidrug efflux transporter AcrB pore domain"/>
    <property type="match status" value="1"/>
</dbReference>
<feature type="transmembrane region" description="Helical" evidence="9">
    <location>
        <begin position="396"/>
        <end position="415"/>
    </location>
</feature>
<evidence type="ECO:0000256" key="9">
    <source>
        <dbReference type="SAM" id="Phobius"/>
    </source>
</evidence>
<dbReference type="PROSITE" id="PS50156">
    <property type="entry name" value="SSD"/>
    <property type="match status" value="1"/>
</dbReference>
<dbReference type="AlphaFoldDB" id="A0A0W8G5T0"/>
<dbReference type="EMBL" id="LNQE01000209">
    <property type="protein sequence ID" value="KUG28527.1"/>
    <property type="molecule type" value="Genomic_DNA"/>
</dbReference>
<dbReference type="PANTHER" id="PTHR32063">
    <property type="match status" value="1"/>
</dbReference>
<feature type="transmembrane region" description="Helical" evidence="9">
    <location>
        <begin position="436"/>
        <end position="460"/>
    </location>
</feature>
<feature type="transmembrane region" description="Helical" evidence="9">
    <location>
        <begin position="472"/>
        <end position="499"/>
    </location>
</feature>
<dbReference type="FunFam" id="1.20.1640.10:FF:000001">
    <property type="entry name" value="Efflux pump membrane transporter"/>
    <property type="match status" value="1"/>
</dbReference>
<organism evidence="11">
    <name type="scientific">hydrocarbon metagenome</name>
    <dbReference type="NCBI Taxonomy" id="938273"/>
    <lineage>
        <taxon>unclassified sequences</taxon>
        <taxon>metagenomes</taxon>
        <taxon>ecological metagenomes</taxon>
    </lineage>
</organism>
<dbReference type="Pfam" id="PF00873">
    <property type="entry name" value="ACR_tran"/>
    <property type="match status" value="1"/>
</dbReference>
<evidence type="ECO:0000256" key="7">
    <source>
        <dbReference type="ARBA" id="ARBA00022989"/>
    </source>
</evidence>
<dbReference type="SUPFAM" id="SSF82714">
    <property type="entry name" value="Multidrug efflux transporter AcrB TolC docking domain, DN and DC subdomains"/>
    <property type="match status" value="2"/>
</dbReference>
<evidence type="ECO:0000313" key="11">
    <source>
        <dbReference type="EMBL" id="KUG28527.1"/>
    </source>
</evidence>
<feature type="transmembrane region" description="Helical" evidence="9">
    <location>
        <begin position="535"/>
        <end position="557"/>
    </location>
</feature>
<keyword evidence="5" id="KW-0997">Cell inner membrane</keyword>
<comment type="subcellular location">
    <subcellularLocation>
        <location evidence="1">Cell inner membrane</location>
        <topology evidence="1">Multi-pass membrane protein</topology>
    </subcellularLocation>
</comment>
<dbReference type="PANTHER" id="PTHR32063:SF11">
    <property type="entry name" value="CATION OR DRUG EFFLUX SYSTEM PROTEIN"/>
    <property type="match status" value="1"/>
</dbReference>
<comment type="caution">
    <text evidence="11">The sequence shown here is derived from an EMBL/GenBank/DDBJ whole genome shotgun (WGS) entry which is preliminary data.</text>
</comment>
<dbReference type="Gene3D" id="3.30.70.1430">
    <property type="entry name" value="Multidrug efflux transporter AcrB pore domain"/>
    <property type="match status" value="2"/>
</dbReference>
<dbReference type="InterPro" id="IPR004764">
    <property type="entry name" value="MdtF-like"/>
</dbReference>
<dbReference type="SUPFAM" id="SSF82866">
    <property type="entry name" value="Multidrug efflux transporter AcrB transmembrane domain"/>
    <property type="match status" value="2"/>
</dbReference>
<feature type="transmembrane region" description="Helical" evidence="9">
    <location>
        <begin position="12"/>
        <end position="33"/>
    </location>
</feature>
<evidence type="ECO:0000256" key="6">
    <source>
        <dbReference type="ARBA" id="ARBA00022692"/>
    </source>
</evidence>
<dbReference type="GO" id="GO:0015562">
    <property type="term" value="F:efflux transmembrane transporter activity"/>
    <property type="evidence" value="ECO:0007669"/>
    <property type="project" value="InterPro"/>
</dbReference>
<dbReference type="GO" id="GO:0009636">
    <property type="term" value="P:response to toxic substance"/>
    <property type="evidence" value="ECO:0007669"/>
    <property type="project" value="UniProtKB-ARBA"/>
</dbReference>
<feature type="transmembrane region" description="Helical" evidence="9">
    <location>
        <begin position="899"/>
        <end position="919"/>
    </location>
</feature>
<dbReference type="GO" id="GO:0005886">
    <property type="term" value="C:plasma membrane"/>
    <property type="evidence" value="ECO:0007669"/>
    <property type="project" value="UniProtKB-SubCell"/>
</dbReference>
<evidence type="ECO:0000256" key="5">
    <source>
        <dbReference type="ARBA" id="ARBA00022519"/>
    </source>
</evidence>
<evidence type="ECO:0000256" key="8">
    <source>
        <dbReference type="ARBA" id="ARBA00023136"/>
    </source>
</evidence>
<dbReference type="FunFam" id="3.30.70.1430:FF:000001">
    <property type="entry name" value="Efflux pump membrane transporter"/>
    <property type="match status" value="1"/>
</dbReference>
<dbReference type="NCBIfam" id="TIGR00915">
    <property type="entry name" value="2A0602"/>
    <property type="match status" value="1"/>
</dbReference>
<dbReference type="Gene3D" id="3.30.2090.10">
    <property type="entry name" value="Multidrug efflux transporter AcrB TolC docking domain, DN and DC subdomains"/>
    <property type="match status" value="2"/>
</dbReference>
<feature type="transmembrane region" description="Helical" evidence="9">
    <location>
        <begin position="925"/>
        <end position="949"/>
    </location>
</feature>
<keyword evidence="7 9" id="KW-1133">Transmembrane helix</keyword>
<keyword evidence="4" id="KW-1003">Cell membrane</keyword>
<evidence type="ECO:0000256" key="4">
    <source>
        <dbReference type="ARBA" id="ARBA00022475"/>
    </source>
</evidence>
<dbReference type="InterPro" id="IPR027463">
    <property type="entry name" value="AcrB_DN_DC_subdom"/>
</dbReference>
<dbReference type="InterPro" id="IPR001036">
    <property type="entry name" value="Acrflvin-R"/>
</dbReference>
<keyword evidence="8 9" id="KW-0472">Membrane</keyword>
<feature type="transmembrane region" description="Helical" evidence="9">
    <location>
        <begin position="368"/>
        <end position="390"/>
    </location>
</feature>
<comment type="similarity">
    <text evidence="2">Belongs to the resistance-nodulation-cell division (RND) (TC 2.A.6) family.</text>
</comment>
<feature type="transmembrane region" description="Helical" evidence="9">
    <location>
        <begin position="874"/>
        <end position="892"/>
    </location>
</feature>
<sequence>MVNFFIDRPIFASVLSIIITLIGAISIFTLPVAQYPDRMSPPMVQVQANYTGAGATVVEETVAAPIEQEVNGAQDMIYMNSVSSNDGLMTLNISFDIGRDLELATVDVQNRVQLAQPKLPDDVRRSGITVKKQTPDMVVAVNLLSPDGSRDSLFLENYARINIVDALARIPGTGNVFLVADLTYGMRIWLDPDKLAKLSLTASDVAAALREQNVQAPAGQLGQPPVPENTPFQMTVQVKGRLTDPREFADIILRAEQGGNIVRIKDVGRVELGAQSYKAFTRLNGQPTSTIIIYQLPGANAIEMVEKVRATMAEVSKIFPTGMEYRIPYDTTKFVTASIEEVIHTLFEAIVLVLIVVFVFLQNWRATVIPMIAVPVSLVGTFAFFNIFGFSINTTTLFALVLAIGIVVDDAIVVVEAVQHKIDHDKLSPKAAAKAAMAEVAGPVAAISLVLMSVFLPAAFMGGTTGRLYQQFALTVAIAVALSAINALTLSPALCAVMLRPAGTGGGGPLGWFFRGFNRTFDVFTRGYGGLVRRAIRLALLTLAALGAVYAGTAGILKVLPTGFVPGEDMGYFFVNVGLPEAASLSRNDAATAKAEAVLMQTPGIKDVLTLGGFNVLTGGYSSYTSMIIPILEPWEERSAPGMGVAGIMERLKIELAAIPEARINVIDAPTIPGMGTTGGYTFELQSRGGGDLAELDRAAKSFRETAMGSPAVGGLFTDFSINVPQLFFDLDRSKVKTQGVPLESVFESMQTYLGGLYVNDFNKFGRTYRVMLQAEPRFRVNPEDIGRFYVRNAHGDMLPLSTLGAVSELKGPEYIRRYNLYRTVEFSAATAPGQSSGQLMAALEDAAGKLPQGFGYEWTGIAFQEKSSGAQSAVVFGLALVLVFLVLAAQYESWSIPFAVILSIPCAVLGAMGFQMLRGFDNNVYAQIGLVVLIGLAAKNAILIVEFAKMRREEGRPIADAAVEASTLRLRPILMTSFAFILGVVPLALATGAGGAARSTMGTAVMGGMILATVLGLVIVPVLYTVIQGISERLGGKGEKKP</sequence>
<proteinExistence type="inferred from homology"/>
<name>A0A0W8G5T0_9ZZZZ</name>
<evidence type="ECO:0000256" key="1">
    <source>
        <dbReference type="ARBA" id="ARBA00004429"/>
    </source>
</evidence>
<dbReference type="InterPro" id="IPR000731">
    <property type="entry name" value="SSD"/>
</dbReference>
<feature type="transmembrane region" description="Helical" evidence="9">
    <location>
        <begin position="1004"/>
        <end position="1028"/>
    </location>
</feature>
<protein>
    <submittedName>
        <fullName evidence="11">Rnd efflux system, inner membrane transporter cmeb</fullName>
    </submittedName>
</protein>
<dbReference type="PRINTS" id="PR00702">
    <property type="entry name" value="ACRIFLAVINRP"/>
</dbReference>
<gene>
    <name evidence="11" type="ORF">ASZ90_001590</name>
</gene>
<dbReference type="Gene3D" id="1.20.1640.10">
    <property type="entry name" value="Multidrug efflux transporter AcrB transmembrane domain"/>
    <property type="match status" value="2"/>
</dbReference>
<evidence type="ECO:0000256" key="3">
    <source>
        <dbReference type="ARBA" id="ARBA00022448"/>
    </source>
</evidence>
<feature type="domain" description="SSD" evidence="10">
    <location>
        <begin position="371"/>
        <end position="497"/>
    </location>
</feature>
<keyword evidence="3" id="KW-0813">Transport</keyword>
<dbReference type="GO" id="GO:0042910">
    <property type="term" value="F:xenobiotic transmembrane transporter activity"/>
    <property type="evidence" value="ECO:0007669"/>
    <property type="project" value="TreeGrafter"/>
</dbReference>
<evidence type="ECO:0000259" key="10">
    <source>
        <dbReference type="PROSITE" id="PS50156"/>
    </source>
</evidence>
<feature type="transmembrane region" description="Helical" evidence="9">
    <location>
        <begin position="342"/>
        <end position="361"/>
    </location>
</feature>
<keyword evidence="6 9" id="KW-0812">Transmembrane</keyword>
<dbReference type="Gene3D" id="3.30.70.1320">
    <property type="entry name" value="Multidrug efflux transporter AcrB pore domain like"/>
    <property type="match status" value="1"/>
</dbReference>